<organism evidence="1 2">
    <name type="scientific">Synechococcus phage S-H9-1</name>
    <dbReference type="NCBI Taxonomy" id="2783674"/>
    <lineage>
        <taxon>Viruses</taxon>
        <taxon>Duplodnaviria</taxon>
        <taxon>Heunggongvirae</taxon>
        <taxon>Uroviricota</taxon>
        <taxon>Caudoviricetes</taxon>
        <taxon>Pantevenvirales</taxon>
        <taxon>Kyanoviridae</taxon>
        <taxon>Scyllavirus</taxon>
        <taxon>Scyllavirus aitchnine</taxon>
    </lineage>
</organism>
<name>A0A873WH40_9CAUD</name>
<dbReference type="GeneID" id="77945871"/>
<dbReference type="Proteomes" id="UP000663288">
    <property type="component" value="Segment"/>
</dbReference>
<reference evidence="1" key="1">
    <citation type="submission" date="2020-10" db="EMBL/GenBank/DDBJ databases">
        <title>The Isolation and Genome Sequence of a Novel Cyanophage S-H9-1 from the Yellow Sea, China.</title>
        <authorList>
            <person name="Jiang T."/>
        </authorList>
    </citation>
    <scope>NUCLEOTIDE SEQUENCE</scope>
</reference>
<proteinExistence type="predicted"/>
<accession>A0A873WH40</accession>
<evidence type="ECO:0000313" key="1">
    <source>
        <dbReference type="EMBL" id="QPB08272.1"/>
    </source>
</evidence>
<dbReference type="EMBL" id="MW117966">
    <property type="protein sequence ID" value="QPB08272.1"/>
    <property type="molecule type" value="Genomic_DNA"/>
</dbReference>
<dbReference type="RefSeq" id="YP_010669688.1">
    <property type="nucleotide sequence ID" value="NC_070961.1"/>
</dbReference>
<keyword evidence="2" id="KW-1185">Reference proteome</keyword>
<sequence length="73" mass="8361">MILDTFDESTAVDLLVLPLWHRNVEIDWRSGSSSTVPVRRRDQVRLLACRLLCDNLSYGRFANWAMGDLNPAL</sequence>
<evidence type="ECO:0000313" key="2">
    <source>
        <dbReference type="Proteomes" id="UP000663288"/>
    </source>
</evidence>
<dbReference type="KEGG" id="vg:77945871"/>
<protein>
    <submittedName>
        <fullName evidence="1">Uncharacterized protein</fullName>
    </submittedName>
</protein>